<feature type="region of interest" description="Disordered" evidence="1">
    <location>
        <begin position="126"/>
        <end position="154"/>
    </location>
</feature>
<keyword evidence="2" id="KW-0812">Transmembrane</keyword>
<gene>
    <name evidence="3" type="ORF">IL334_000753</name>
</gene>
<feature type="region of interest" description="Disordered" evidence="1">
    <location>
        <begin position="1"/>
        <end position="44"/>
    </location>
</feature>
<dbReference type="Proteomes" id="UP001329825">
    <property type="component" value="Chromosome 1"/>
</dbReference>
<evidence type="ECO:0000313" key="4">
    <source>
        <dbReference type="Proteomes" id="UP001329825"/>
    </source>
</evidence>
<feature type="compositionally biased region" description="Polar residues" evidence="1">
    <location>
        <begin position="130"/>
        <end position="144"/>
    </location>
</feature>
<feature type="transmembrane region" description="Helical" evidence="2">
    <location>
        <begin position="98"/>
        <end position="121"/>
    </location>
</feature>
<protein>
    <submittedName>
        <fullName evidence="3">Uncharacterized protein</fullName>
    </submittedName>
</protein>
<dbReference type="RefSeq" id="XP_062788568.1">
    <property type="nucleotide sequence ID" value="XM_062932517.1"/>
</dbReference>
<feature type="compositionally biased region" description="Basic and acidic residues" evidence="1">
    <location>
        <begin position="11"/>
        <end position="37"/>
    </location>
</feature>
<accession>A0ABZ1CQ66</accession>
<dbReference type="EMBL" id="CP141881">
    <property type="protein sequence ID" value="WRT63828.1"/>
    <property type="molecule type" value="Genomic_DNA"/>
</dbReference>
<dbReference type="GeneID" id="87952884"/>
<name>A0ABZ1CQ66_9TREE</name>
<organism evidence="3 4">
    <name type="scientific">Kwoniella shivajii</name>
    <dbReference type="NCBI Taxonomy" id="564305"/>
    <lineage>
        <taxon>Eukaryota</taxon>
        <taxon>Fungi</taxon>
        <taxon>Dikarya</taxon>
        <taxon>Basidiomycota</taxon>
        <taxon>Agaricomycotina</taxon>
        <taxon>Tremellomycetes</taxon>
        <taxon>Tremellales</taxon>
        <taxon>Cryptococcaceae</taxon>
        <taxon>Kwoniella</taxon>
    </lineage>
</organism>
<proteinExistence type="predicted"/>
<evidence type="ECO:0000313" key="3">
    <source>
        <dbReference type="EMBL" id="WRT63828.1"/>
    </source>
</evidence>
<keyword evidence="4" id="KW-1185">Reference proteome</keyword>
<keyword evidence="2" id="KW-0472">Membrane</keyword>
<reference evidence="3 4" key="1">
    <citation type="submission" date="2024-01" db="EMBL/GenBank/DDBJ databases">
        <title>Comparative genomics of Cryptococcus and Kwoniella reveals pathogenesis evolution and contrasting modes of karyotype evolution via chromosome fusion or intercentromeric recombination.</title>
        <authorList>
            <person name="Coelho M.A."/>
            <person name="David-Palma M."/>
            <person name="Shea T."/>
            <person name="Bowers K."/>
            <person name="McGinley-Smith S."/>
            <person name="Mohammad A.W."/>
            <person name="Gnirke A."/>
            <person name="Yurkov A.M."/>
            <person name="Nowrousian M."/>
            <person name="Sun S."/>
            <person name="Cuomo C.A."/>
            <person name="Heitman J."/>
        </authorList>
    </citation>
    <scope>NUCLEOTIDE SEQUENCE [LARGE SCALE GENOMIC DNA]</scope>
    <source>
        <strain evidence="3">CBS 11374</strain>
    </source>
</reference>
<sequence length="154" mass="15866">MADNHTNPDLLRSEEDIRSHDGHETGNEETDHTRTEAQSDAGHSSGVVFSVTSAVSTAGAAVRSGLNHMTGGGVDRLHHTLDPTDPMRRKIVAGTGHAVTLIAVGGVAASTAVAALGSSFVSDGSFSPSNLSQDQRGITSSDIGTFSRPFLDGN</sequence>
<evidence type="ECO:0000256" key="1">
    <source>
        <dbReference type="SAM" id="MobiDB-lite"/>
    </source>
</evidence>
<evidence type="ECO:0000256" key="2">
    <source>
        <dbReference type="SAM" id="Phobius"/>
    </source>
</evidence>
<keyword evidence="2" id="KW-1133">Transmembrane helix</keyword>